<name>A0A2P2QNY4_RHIMU</name>
<dbReference type="EMBL" id="GGEC01088107">
    <property type="protein sequence ID" value="MBX68591.1"/>
    <property type="molecule type" value="Transcribed_RNA"/>
</dbReference>
<protein>
    <submittedName>
        <fullName evidence="1">Uncharacterized protein</fullName>
    </submittedName>
</protein>
<sequence length="37" mass="4415">MRQMRSLSNTLDNATDKLQWQGLFLYNGCIMNFLYNN</sequence>
<reference evidence="1" key="1">
    <citation type="submission" date="2018-02" db="EMBL/GenBank/DDBJ databases">
        <title>Rhizophora mucronata_Transcriptome.</title>
        <authorList>
            <person name="Meera S.P."/>
            <person name="Sreeshan A."/>
            <person name="Augustine A."/>
        </authorList>
    </citation>
    <scope>NUCLEOTIDE SEQUENCE</scope>
    <source>
        <tissue evidence="1">Leaf</tissue>
    </source>
</reference>
<evidence type="ECO:0000313" key="1">
    <source>
        <dbReference type="EMBL" id="MBX68591.1"/>
    </source>
</evidence>
<accession>A0A2P2QNY4</accession>
<dbReference type="AlphaFoldDB" id="A0A2P2QNY4"/>
<organism evidence="1">
    <name type="scientific">Rhizophora mucronata</name>
    <name type="common">Asiatic mangrove</name>
    <dbReference type="NCBI Taxonomy" id="61149"/>
    <lineage>
        <taxon>Eukaryota</taxon>
        <taxon>Viridiplantae</taxon>
        <taxon>Streptophyta</taxon>
        <taxon>Embryophyta</taxon>
        <taxon>Tracheophyta</taxon>
        <taxon>Spermatophyta</taxon>
        <taxon>Magnoliopsida</taxon>
        <taxon>eudicotyledons</taxon>
        <taxon>Gunneridae</taxon>
        <taxon>Pentapetalae</taxon>
        <taxon>rosids</taxon>
        <taxon>fabids</taxon>
        <taxon>Malpighiales</taxon>
        <taxon>Rhizophoraceae</taxon>
        <taxon>Rhizophora</taxon>
    </lineage>
</organism>
<proteinExistence type="predicted"/>